<gene>
    <name evidence="1" type="ORF">PsorP6_007418</name>
</gene>
<dbReference type="Proteomes" id="UP001163321">
    <property type="component" value="Chromosome 3"/>
</dbReference>
<name>A0ACC0W8H4_9STRA</name>
<sequence length="254" mass="28215">MQDKQKRPSFPCLPKSALFSKLDAFLPLLAEENKKLVEAVAARKGSKHNIEVEETEEENGKSAIVKGDAKEEEEKAPVIEMNFALAMMDENGSDNEDASATSEVQIKAARTATVINKGNVESREQVKETSFQMRLEKSSGKPRPWSETKESKSQLVYSYASMFYQLSQKLSKGSMMAITIPTIIAASYTTFAFFRYTGMQLLFSILIVCVCNIHRPDLGGELPGSPKTTSAEWRAASVEYGKAQKGNPIRHFKD</sequence>
<accession>A0ACC0W8H4</accession>
<evidence type="ECO:0000313" key="1">
    <source>
        <dbReference type="EMBL" id="KAI9914742.1"/>
    </source>
</evidence>
<keyword evidence="2" id="KW-1185">Reference proteome</keyword>
<proteinExistence type="predicted"/>
<reference evidence="1 2" key="1">
    <citation type="journal article" date="2022" name="bioRxiv">
        <title>The genome of the oomycete Peronosclerospora sorghi, a cosmopolitan pathogen of maize and sorghum, is inflated with dispersed pseudogenes.</title>
        <authorList>
            <person name="Fletcher K."/>
            <person name="Martin F."/>
            <person name="Isakeit T."/>
            <person name="Cavanaugh K."/>
            <person name="Magill C."/>
            <person name="Michelmore R."/>
        </authorList>
    </citation>
    <scope>NUCLEOTIDE SEQUENCE [LARGE SCALE GENOMIC DNA]</scope>
    <source>
        <strain evidence="1">P6</strain>
    </source>
</reference>
<comment type="caution">
    <text evidence="1">The sequence shown here is derived from an EMBL/GenBank/DDBJ whole genome shotgun (WGS) entry which is preliminary data.</text>
</comment>
<organism evidence="1 2">
    <name type="scientific">Peronosclerospora sorghi</name>
    <dbReference type="NCBI Taxonomy" id="230839"/>
    <lineage>
        <taxon>Eukaryota</taxon>
        <taxon>Sar</taxon>
        <taxon>Stramenopiles</taxon>
        <taxon>Oomycota</taxon>
        <taxon>Peronosporomycetes</taxon>
        <taxon>Peronosporales</taxon>
        <taxon>Peronosporaceae</taxon>
        <taxon>Peronosclerospora</taxon>
    </lineage>
</organism>
<protein>
    <submittedName>
        <fullName evidence="1">Uncharacterized protein</fullName>
    </submittedName>
</protein>
<evidence type="ECO:0000313" key="2">
    <source>
        <dbReference type="Proteomes" id="UP001163321"/>
    </source>
</evidence>
<dbReference type="EMBL" id="CM047582">
    <property type="protein sequence ID" value="KAI9914742.1"/>
    <property type="molecule type" value="Genomic_DNA"/>
</dbReference>